<dbReference type="EMBL" id="JBJJXI010000051">
    <property type="protein sequence ID" value="KAL3400391.1"/>
    <property type="molecule type" value="Genomic_DNA"/>
</dbReference>
<dbReference type="InterPro" id="IPR008974">
    <property type="entry name" value="TRAF-like"/>
</dbReference>
<reference evidence="2 3" key="1">
    <citation type="journal article" date="2024" name="bioRxiv">
        <title>A reference genome for Trichogramma kaykai: A tiny desert-dwelling parasitoid wasp with competing sex-ratio distorters.</title>
        <authorList>
            <person name="Culotta J."/>
            <person name="Lindsey A.R."/>
        </authorList>
    </citation>
    <scope>NUCLEOTIDE SEQUENCE [LARGE SCALE GENOMIC DNA]</scope>
    <source>
        <strain evidence="2 3">KSX58</strain>
    </source>
</reference>
<organism evidence="2 3">
    <name type="scientific">Trichogramma kaykai</name>
    <dbReference type="NCBI Taxonomy" id="54128"/>
    <lineage>
        <taxon>Eukaryota</taxon>
        <taxon>Metazoa</taxon>
        <taxon>Ecdysozoa</taxon>
        <taxon>Arthropoda</taxon>
        <taxon>Hexapoda</taxon>
        <taxon>Insecta</taxon>
        <taxon>Pterygota</taxon>
        <taxon>Neoptera</taxon>
        <taxon>Endopterygota</taxon>
        <taxon>Hymenoptera</taxon>
        <taxon>Apocrita</taxon>
        <taxon>Proctotrupomorpha</taxon>
        <taxon>Chalcidoidea</taxon>
        <taxon>Trichogrammatidae</taxon>
        <taxon>Trichogramma</taxon>
    </lineage>
</organism>
<sequence length="215" mass="24887">MSSKKRIVASTKVYSDEYIYTWTIENYRLLKFEVGEKIESPKFGVGSDDKKYFQLLLYPEGDNAEDEGYISLYLTPLIDSKNKPDKLVCRWTLSAINDKNVVTERTLHYNFATSNFNGYGFPKFHKLENIDELISAKNTATFQCKLEIFKKYESSLKLDVINNEEQTIDKVNLDPLCLSEEFKLLSNSEEIKEIDDSIVWVNLMQSVVKSQKNVS</sequence>
<evidence type="ECO:0000313" key="3">
    <source>
        <dbReference type="Proteomes" id="UP001627154"/>
    </source>
</evidence>
<keyword evidence="3" id="KW-1185">Reference proteome</keyword>
<feature type="domain" description="MATH" evidence="1">
    <location>
        <begin position="17"/>
        <end position="146"/>
    </location>
</feature>
<dbReference type="PROSITE" id="PS50144">
    <property type="entry name" value="MATH"/>
    <property type="match status" value="1"/>
</dbReference>
<dbReference type="InterPro" id="IPR002083">
    <property type="entry name" value="MATH/TRAF_dom"/>
</dbReference>
<dbReference type="Gene3D" id="2.60.210.10">
    <property type="entry name" value="Apoptosis, Tumor Necrosis Factor Receptor Associated Protein 2, Chain A"/>
    <property type="match status" value="1"/>
</dbReference>
<evidence type="ECO:0000259" key="1">
    <source>
        <dbReference type="PROSITE" id="PS50144"/>
    </source>
</evidence>
<dbReference type="SUPFAM" id="SSF49599">
    <property type="entry name" value="TRAF domain-like"/>
    <property type="match status" value="1"/>
</dbReference>
<protein>
    <recommendedName>
        <fullName evidence="1">MATH domain-containing protein</fullName>
    </recommendedName>
</protein>
<name>A0ABD2X6P2_9HYME</name>
<dbReference type="AlphaFoldDB" id="A0ABD2X6P2"/>
<dbReference type="Pfam" id="PF22486">
    <property type="entry name" value="MATH_2"/>
    <property type="match status" value="1"/>
</dbReference>
<comment type="caution">
    <text evidence="2">The sequence shown here is derived from an EMBL/GenBank/DDBJ whole genome shotgun (WGS) entry which is preliminary data.</text>
</comment>
<dbReference type="Proteomes" id="UP001627154">
    <property type="component" value="Unassembled WGS sequence"/>
</dbReference>
<proteinExistence type="predicted"/>
<accession>A0ABD2X6P2</accession>
<gene>
    <name evidence="2" type="ORF">TKK_006257</name>
</gene>
<evidence type="ECO:0000313" key="2">
    <source>
        <dbReference type="EMBL" id="KAL3400391.1"/>
    </source>
</evidence>